<name>A0A1M5JZS8_STRHI</name>
<keyword evidence="2" id="KW-1185">Reference proteome</keyword>
<dbReference type="STRING" id="2017.SAMN05444320_10994"/>
<dbReference type="PANTHER" id="PTHR47829:SF1">
    <property type="entry name" value="HAD FAMILY PHOSPHATASE"/>
    <property type="match status" value="1"/>
</dbReference>
<dbReference type="Pfam" id="PF00702">
    <property type="entry name" value="Hydrolase"/>
    <property type="match status" value="1"/>
</dbReference>
<proteinExistence type="predicted"/>
<dbReference type="InterPro" id="IPR036412">
    <property type="entry name" value="HAD-like_sf"/>
</dbReference>
<organism evidence="1 2">
    <name type="scientific">Streptoalloteichus hindustanus</name>
    <dbReference type="NCBI Taxonomy" id="2017"/>
    <lineage>
        <taxon>Bacteria</taxon>
        <taxon>Bacillati</taxon>
        <taxon>Actinomycetota</taxon>
        <taxon>Actinomycetes</taxon>
        <taxon>Pseudonocardiales</taxon>
        <taxon>Pseudonocardiaceae</taxon>
        <taxon>Streptoalloteichus</taxon>
    </lineage>
</organism>
<evidence type="ECO:0000313" key="1">
    <source>
        <dbReference type="EMBL" id="SHG46061.1"/>
    </source>
</evidence>
<evidence type="ECO:0000313" key="2">
    <source>
        <dbReference type="Proteomes" id="UP000184501"/>
    </source>
</evidence>
<dbReference type="InterPro" id="IPR023214">
    <property type="entry name" value="HAD_sf"/>
</dbReference>
<dbReference type="AlphaFoldDB" id="A0A1M5JZS8"/>
<gene>
    <name evidence="1" type="ORF">SAMN05444320_10994</name>
</gene>
<dbReference type="SUPFAM" id="SSF56784">
    <property type="entry name" value="HAD-like"/>
    <property type="match status" value="1"/>
</dbReference>
<sequence length="142" mass="15533">MDLTGLVLDYAGVLTDPGDDGVREPSGEPPLVGVLRLARRHGLRTALVSNVEAVPRRRWPAWWHELFDEVVLSGAVGVAKPDPEIYRLTARRLGLPTEACVFVDDLADNVRGAVSAGMVGVRHVRVQSTVEELEILFGLTFH</sequence>
<dbReference type="InterPro" id="IPR052898">
    <property type="entry name" value="ACAD10-like"/>
</dbReference>
<dbReference type="OrthoDB" id="9795007at2"/>
<dbReference type="Gene3D" id="3.40.50.1000">
    <property type="entry name" value="HAD superfamily/HAD-like"/>
    <property type="match status" value="1"/>
</dbReference>
<dbReference type="Proteomes" id="UP000184501">
    <property type="component" value="Unassembled WGS sequence"/>
</dbReference>
<reference evidence="1 2" key="1">
    <citation type="submission" date="2016-11" db="EMBL/GenBank/DDBJ databases">
        <authorList>
            <person name="Jaros S."/>
            <person name="Januszkiewicz K."/>
            <person name="Wedrychowicz H."/>
        </authorList>
    </citation>
    <scope>NUCLEOTIDE SEQUENCE [LARGE SCALE GENOMIC DNA]</scope>
    <source>
        <strain evidence="1 2">DSM 44523</strain>
    </source>
</reference>
<dbReference type="NCBIfam" id="TIGR01509">
    <property type="entry name" value="HAD-SF-IA-v3"/>
    <property type="match status" value="1"/>
</dbReference>
<dbReference type="RefSeq" id="WP_073487705.1">
    <property type="nucleotide sequence ID" value="NZ_FQVN01000009.1"/>
</dbReference>
<dbReference type="InterPro" id="IPR006439">
    <property type="entry name" value="HAD-SF_hydro_IA"/>
</dbReference>
<protein>
    <submittedName>
        <fullName evidence="1">Haloacid dehalogenase superfamily, subfamily IA, variant 3 with third motif having DD or ED/haloacid dehalogenase superfamily, subfamily IA, variant 1 with third motif having Dx(3-4)D or Dx(3-4)E</fullName>
    </submittedName>
</protein>
<accession>A0A1M5JZS8</accession>
<dbReference type="EMBL" id="FQVN01000009">
    <property type="protein sequence ID" value="SHG46061.1"/>
    <property type="molecule type" value="Genomic_DNA"/>
</dbReference>
<dbReference type="PANTHER" id="PTHR47829">
    <property type="entry name" value="HYDROLASE, PUTATIVE (AFU_ORTHOLOGUE AFUA_1G12880)-RELATED"/>
    <property type="match status" value="1"/>
</dbReference>